<dbReference type="GeneID" id="101488730"/>
<dbReference type="InterPro" id="IPR025322">
    <property type="entry name" value="PADRE_dom"/>
</dbReference>
<dbReference type="eggNOG" id="ENOG502RYHU">
    <property type="taxonomic scope" value="Eukaryota"/>
</dbReference>
<protein>
    <submittedName>
        <fullName evidence="2">Uncharacterized protein LOC101488730</fullName>
    </submittedName>
</protein>
<dbReference type="Proteomes" id="UP000087171">
    <property type="component" value="Unplaced"/>
</dbReference>
<dbReference type="OrthoDB" id="1406886at2759"/>
<dbReference type="AlphaFoldDB" id="A0A1S2Z4G5"/>
<reference evidence="2" key="1">
    <citation type="submission" date="2025-08" db="UniProtKB">
        <authorList>
            <consortium name="RefSeq"/>
        </authorList>
    </citation>
    <scope>IDENTIFICATION</scope>
    <source>
        <tissue evidence="2">Etiolated seedlings</tissue>
    </source>
</reference>
<accession>A0A1S2Z4G5</accession>
<proteinExistence type="predicted"/>
<evidence type="ECO:0000313" key="2">
    <source>
        <dbReference type="RefSeq" id="XP_004514926.1"/>
    </source>
</evidence>
<dbReference type="RefSeq" id="XP_004514926.1">
    <property type="nucleotide sequence ID" value="XM_004514869.3"/>
</dbReference>
<dbReference type="PANTHER" id="PTHR33148">
    <property type="entry name" value="PLASTID MOVEMENT IMPAIRED PROTEIN-RELATED"/>
    <property type="match status" value="1"/>
</dbReference>
<sequence length="202" mass="22808">MGNCVFKGFHHGDFEDTMVRIVTSNGGIMELQSPIIVECITNEFLHHGIFKNNSNIFSKPLPKNEELQGGEIYYLLPLNHYSSNKNMTKQFEETFETLTPYRVSMCDKNNKNNNTWSEHEVFPRYNSSGVWKAKLVISPEKLSEILSQESRTEALIESLRTVAKCGHGVPSSVANSEQWSVSSSFKGSMLLENFNLDSSSSN</sequence>
<organism evidence="1 2">
    <name type="scientific">Cicer arietinum</name>
    <name type="common">Chickpea</name>
    <name type="synonym">Garbanzo</name>
    <dbReference type="NCBI Taxonomy" id="3827"/>
    <lineage>
        <taxon>Eukaryota</taxon>
        <taxon>Viridiplantae</taxon>
        <taxon>Streptophyta</taxon>
        <taxon>Embryophyta</taxon>
        <taxon>Tracheophyta</taxon>
        <taxon>Spermatophyta</taxon>
        <taxon>Magnoliopsida</taxon>
        <taxon>eudicotyledons</taxon>
        <taxon>Gunneridae</taxon>
        <taxon>Pentapetalae</taxon>
        <taxon>rosids</taxon>
        <taxon>fabids</taxon>
        <taxon>Fabales</taxon>
        <taxon>Fabaceae</taxon>
        <taxon>Papilionoideae</taxon>
        <taxon>50 kb inversion clade</taxon>
        <taxon>NPAAA clade</taxon>
        <taxon>Hologalegina</taxon>
        <taxon>IRL clade</taxon>
        <taxon>Cicereae</taxon>
        <taxon>Cicer</taxon>
    </lineage>
</organism>
<keyword evidence="1" id="KW-1185">Reference proteome</keyword>
<name>A0A1S2Z4G5_CICAR</name>
<dbReference type="PANTHER" id="PTHR33148:SF41">
    <property type="entry name" value="DUF4228 DOMAIN PROTEIN"/>
    <property type="match status" value="1"/>
</dbReference>
<dbReference type="PaxDb" id="3827-XP_004514926.1"/>
<dbReference type="KEGG" id="cam:101488730"/>
<evidence type="ECO:0000313" key="1">
    <source>
        <dbReference type="Proteomes" id="UP000087171"/>
    </source>
</evidence>
<gene>
    <name evidence="2" type="primary">LOC101488730</name>
</gene>
<dbReference type="Pfam" id="PF14009">
    <property type="entry name" value="PADRE"/>
    <property type="match status" value="1"/>
</dbReference>
<dbReference type="STRING" id="3827.A0A1S2Z4G5"/>